<feature type="compositionally biased region" description="Pro residues" evidence="1">
    <location>
        <begin position="73"/>
        <end position="91"/>
    </location>
</feature>
<dbReference type="PANTHER" id="PTHR31451">
    <property type="match status" value="1"/>
</dbReference>
<dbReference type="Gene3D" id="3.20.20.80">
    <property type="entry name" value="Glycosidases"/>
    <property type="match status" value="1"/>
</dbReference>
<feature type="region of interest" description="Disordered" evidence="1">
    <location>
        <begin position="61"/>
        <end position="113"/>
    </location>
</feature>
<feature type="region of interest" description="Disordered" evidence="1">
    <location>
        <begin position="1"/>
        <end position="25"/>
    </location>
</feature>
<dbReference type="Gene3D" id="1.20.5.190">
    <property type="match status" value="1"/>
</dbReference>
<evidence type="ECO:0000256" key="1">
    <source>
        <dbReference type="SAM" id="MobiDB-lite"/>
    </source>
</evidence>
<name>A0A3P3YDU8_PLABS</name>
<evidence type="ECO:0008006" key="4">
    <source>
        <dbReference type="Google" id="ProtNLM"/>
    </source>
</evidence>
<proteinExistence type="predicted"/>
<accession>A0A3P3YDU8</accession>
<reference evidence="2 3" key="1">
    <citation type="submission" date="2018-03" db="EMBL/GenBank/DDBJ databases">
        <authorList>
            <person name="Fogelqvist J."/>
        </authorList>
    </citation>
    <scope>NUCLEOTIDE SEQUENCE [LARGE SCALE GENOMIC DNA]</scope>
</reference>
<dbReference type="EMBL" id="OVEO01000009">
    <property type="protein sequence ID" value="SPQ98357.1"/>
    <property type="molecule type" value="Genomic_DNA"/>
</dbReference>
<dbReference type="AlphaFoldDB" id="A0A3P3YDU8"/>
<sequence length="695" mass="75587">MGNMHASPAIGNRESTPRRKASRFRNVMARMGACLSPPELLDAATVTSEMEALRQRIGQLESTVDSLTRASMPSPPPTAPGAPSPPAPPLTVPDDGKLDEGDATAGKAPVDLSVTTTAVAEPDDVAPADSSRIDGHSIQVVGQQPASMLPQQPARPKQNGSASAGDDPANVLLDDSSDLLDGADGETQEPASDERQYPNEDIFTMSSSPVIGVFLALTGVVASTSADANWSGTNSYFIYSIPNPDRGTMLDAIAGAGYKVIRVFITSTGARSKGTNSTGVHDLEPGTVGVYYDSILTQIDQLMVDCIQRRLKLIIAMHDRYMLGWSGSDAYVYKYHLPTGSHNNATAFYFDSRAQSDFDRRLLHILNHQNALLGNRSWSALSEAVFAFEPENESQGYLSVPNPSWLCDRAAVIRQALGPGNPILVSTGGGVAFSDSNSKSYFQCPSIDIVAVHDYTRQTASGLNQSLALARQYGKRIILEEFGATGTNKATSLGTQSSAAMSLGIPWIVWESLNPGAGAADYEFWTNEPGWQTLSTNAIKSLTLNSSFTWPELYSGHASTTPANRRVQPTTARQKRTTTKVHRMTTKVQKMTTKVHRMTTKVHRMTTKVQMMTTKVHRMTTKVHRMTTKVQKMTTKAQRMTSKVHRMTTKRMTTKVHRMTTKVQRMTTPEDNLRGKLMTTTVQNRNVSTPAIVVC</sequence>
<geneLocation type="mitochondrion" evidence="2"/>
<keyword evidence="2" id="KW-0496">Mitochondrion</keyword>
<dbReference type="InterPro" id="IPR045053">
    <property type="entry name" value="MAN-like"/>
</dbReference>
<dbReference type="GO" id="GO:0005576">
    <property type="term" value="C:extracellular region"/>
    <property type="evidence" value="ECO:0007669"/>
    <property type="project" value="UniProtKB-SubCell"/>
</dbReference>
<dbReference type="Proteomes" id="UP000290189">
    <property type="component" value="Unassembled WGS sequence"/>
</dbReference>
<dbReference type="InterPro" id="IPR017853">
    <property type="entry name" value="GH"/>
</dbReference>
<evidence type="ECO:0000313" key="2">
    <source>
        <dbReference type="EMBL" id="SPQ98357.1"/>
    </source>
</evidence>
<feature type="compositionally biased region" description="Acidic residues" evidence="1">
    <location>
        <begin position="175"/>
        <end position="187"/>
    </location>
</feature>
<evidence type="ECO:0000313" key="3">
    <source>
        <dbReference type="Proteomes" id="UP000290189"/>
    </source>
</evidence>
<gene>
    <name evidence="2" type="ORF">PLBR_LOCUS5572</name>
</gene>
<dbReference type="PANTHER" id="PTHR31451:SF39">
    <property type="entry name" value="MANNAN ENDO-1,4-BETA-MANNOSIDASE 1"/>
    <property type="match status" value="1"/>
</dbReference>
<feature type="region of interest" description="Disordered" evidence="1">
    <location>
        <begin position="144"/>
        <end position="198"/>
    </location>
</feature>
<dbReference type="SUPFAM" id="SSF51445">
    <property type="entry name" value="(Trans)glycosidases"/>
    <property type="match status" value="1"/>
</dbReference>
<protein>
    <recommendedName>
        <fullName evidence="4">Glycoside hydrolase family 5 domain-containing protein</fullName>
    </recommendedName>
</protein>
<dbReference type="GO" id="GO:0016985">
    <property type="term" value="F:mannan endo-1,4-beta-mannosidase activity"/>
    <property type="evidence" value="ECO:0007669"/>
    <property type="project" value="UniProtKB-EC"/>
</dbReference>
<organism evidence="2 3">
    <name type="scientific">Plasmodiophora brassicae</name>
    <name type="common">Clubroot disease agent</name>
    <dbReference type="NCBI Taxonomy" id="37360"/>
    <lineage>
        <taxon>Eukaryota</taxon>
        <taxon>Sar</taxon>
        <taxon>Rhizaria</taxon>
        <taxon>Endomyxa</taxon>
        <taxon>Phytomyxea</taxon>
        <taxon>Plasmodiophorida</taxon>
        <taxon>Plasmodiophoridae</taxon>
        <taxon>Plasmodiophora</taxon>
    </lineage>
</organism>